<reference evidence="2" key="1">
    <citation type="submission" date="2021-02" db="EMBL/GenBank/DDBJ databases">
        <authorList>
            <person name="Dougan E. K."/>
            <person name="Rhodes N."/>
            <person name="Thang M."/>
            <person name="Chan C."/>
        </authorList>
    </citation>
    <scope>NUCLEOTIDE SEQUENCE</scope>
</reference>
<keyword evidence="3" id="KW-1185">Reference proteome</keyword>
<organism evidence="2 3">
    <name type="scientific">Symbiodinium necroappetens</name>
    <dbReference type="NCBI Taxonomy" id="1628268"/>
    <lineage>
        <taxon>Eukaryota</taxon>
        <taxon>Sar</taxon>
        <taxon>Alveolata</taxon>
        <taxon>Dinophyceae</taxon>
        <taxon>Suessiales</taxon>
        <taxon>Symbiodiniaceae</taxon>
        <taxon>Symbiodinium</taxon>
    </lineage>
</organism>
<feature type="region of interest" description="Disordered" evidence="1">
    <location>
        <begin position="1695"/>
        <end position="1735"/>
    </location>
</feature>
<name>A0A812UQC0_9DINO</name>
<feature type="region of interest" description="Disordered" evidence="1">
    <location>
        <begin position="510"/>
        <end position="529"/>
    </location>
</feature>
<evidence type="ECO:0000313" key="3">
    <source>
        <dbReference type="Proteomes" id="UP000601435"/>
    </source>
</evidence>
<accession>A0A812UQC0</accession>
<dbReference type="EMBL" id="CAJNJA010027493">
    <property type="protein sequence ID" value="CAE7577049.1"/>
    <property type="molecule type" value="Genomic_DNA"/>
</dbReference>
<evidence type="ECO:0000313" key="2">
    <source>
        <dbReference type="EMBL" id="CAE7577049.1"/>
    </source>
</evidence>
<dbReference type="OrthoDB" id="442642at2759"/>
<feature type="non-terminal residue" evidence="2">
    <location>
        <position position="1"/>
    </location>
</feature>
<protein>
    <submittedName>
        <fullName evidence="2">Uncharacterized protein</fullName>
    </submittedName>
</protein>
<feature type="compositionally biased region" description="Basic residues" evidence="1">
    <location>
        <begin position="1726"/>
        <end position="1735"/>
    </location>
</feature>
<gene>
    <name evidence="2" type="ORF">SNEC2469_LOCUS16822</name>
</gene>
<proteinExistence type="predicted"/>
<evidence type="ECO:0000256" key="1">
    <source>
        <dbReference type="SAM" id="MobiDB-lite"/>
    </source>
</evidence>
<comment type="caution">
    <text evidence="2">The sequence shown here is derived from an EMBL/GenBank/DDBJ whole genome shotgun (WGS) entry which is preliminary data.</text>
</comment>
<sequence length="1735" mass="196100">DLQLVMFHSFPPRTALEWDAEVTCSQQPNRFVTGFKSRGPLMGAAIFDLRLPACAIGLYIGVRQWQHSEQRAYCSVVNPWRSNPAVFIGLNDESPQVHPRRNTCLLQPERVHRFGVSWSRRHFEFSIDGVGVSRARLHEEFPDGPSSLAQLSVLMHVQPGGVWEAMHLRPLASPIDWNAQINCAICARDWTLHPGNWCVCPLCSTWICNVHRLRSPARRCPVCPNQLMDYLGGASQEPDADASQASFGARVHAELEAQMDVATSGADAASPFLPDEAVYERQDATLALSMVEDETEDVQKELAVAIPSSGLPEDAVVSAKRRRLMPGASTSGQEFDDLFGLASKACSSSLSSCPIADEHQPVASVKEHAKRQLEYVRLQQPTWPEDMVRLTAAAINVYRTRLTDIFVRDFVGLLWIIEGDRYIRAHRGVCFLYHSDGAFDPYSGVPPESTFYRLKKTLLRLEGLFRLMSPATERSDSAIIREVARVMSFYNSVVEFMALCEDTALMSDTTGTRRKGSSAQEGDPSSHAGWPERTAFMLSKVMAPLQKDLLEERRLLHFVVQWCDSPSDRASGCAYQDISVLYDANAAVVKYLMEIKKPTLSKLWWQRFAKAKIGTDKQAFDDLVKENLFLPVDAKQEPENFIPTIPCQKALEDLFVVGYDSETTVMRERLNAKKLWDAVESNPARAANAELLQHFFSEVLARRNFPMQVNSLVRQAASASSSGARGGNPFDGTDDDGFVSQDARVLVSSQTDIVSVCNITKNSHRGAPPDKLAKNLFIEELQRASLFCRWVAATMLKNIAWEDLVRLKDKPDMSVLTYFWNIAEDLVIESWIRRMEPLQSKHMSLHFDGIRVDRDITQPDVEVFCASCSDAIFKDTGLSVRIRVKEHYTFYGLLQQVANRKPVECPESLRAKGNCILAALHHLGLPEQASTMASLTEGPEHMFFQRRRQRTYAQVAEKANIKIFPRFPTGDLQSGQKIFLHLATEGNPHCIALEVCSRHEVCVTDMTVSYTFPIEDLLRMLLEAADRKYIIFFHLNRKPEDDRDAQDSEYDLLLETLAGGHSDDEFVKDLALPVVEEEGQDDDMLEDDEGVTRVGDKLLGFLRDEVAVFLNKKPAEVADEVRKNGKAWCPFCPLRCWDKTRHSRVTAHVREYHSARKQFVASGTKQLKVIIALHDDDQCRRQPAGNYLRRSATLLSQSLDDTISTKHILLDKKIRLVLTHDGPQYWSLQAVQQGELRRVRNLYYTRPFAQLCFREVLMCSAKVYALHARLLAIFPGATSSLLPRHANHWWPMIEDIFLSERVRSFEQELENELVQHQEFEFISMDATLRCCLPVMGQAHPRASREVKAQAVFHGESALTRVVTCRGRTNAVLMLAATATEETEILVQAMAEKLPAAGLQQVRCVTVDNPSGKLWKGLRCICPNLQILCLDPVHLAMTCEYASSRKRTAMSKTLRAILQKLSVRSSRCTENTWGTIFRGDNAKPLTHEEQKARSQIEDRSMPLKKATAVLEHLNASVPFFERAEWSKSLAALAAVYRQDMDRVVPGPNRKVYELLHSAAAAERTEWYFNNLRARHAIATSRLSLLPVGTTSNESLHHEINNFFRETQKIHKTTLSLKLKILQLSKQMTHNAALYHETTRQMAEAEVLARTSSREMWSLGQWHAWCDELQDDAGIKKASLHFHPQRENERDTVRAGVFKRPAANMADAPPKRRRTPHTLDRQDSLRRAGVRGRKPAT</sequence>
<feature type="compositionally biased region" description="Basic and acidic residues" evidence="1">
    <location>
        <begin position="1715"/>
        <end position="1724"/>
    </location>
</feature>
<dbReference type="Proteomes" id="UP000601435">
    <property type="component" value="Unassembled WGS sequence"/>
</dbReference>